<dbReference type="Proteomes" id="UP000233551">
    <property type="component" value="Unassembled WGS sequence"/>
</dbReference>
<protein>
    <recommendedName>
        <fullName evidence="6">RING-CH-type domain-containing protein</fullName>
    </recommendedName>
</protein>
<evidence type="ECO:0000259" key="6">
    <source>
        <dbReference type="PROSITE" id="PS51292"/>
    </source>
</evidence>
<feature type="region of interest" description="Disordered" evidence="4">
    <location>
        <begin position="142"/>
        <end position="176"/>
    </location>
</feature>
<dbReference type="SMART" id="SM00744">
    <property type="entry name" value="RINGv"/>
    <property type="match status" value="1"/>
</dbReference>
<keyword evidence="2" id="KW-0863">Zinc-finger</keyword>
<dbReference type="InterPro" id="IPR011016">
    <property type="entry name" value="Znf_RING-CH"/>
</dbReference>
<sequence length="318" mass="34751">MPVAQFDPTALTDGQATPLSAHFLGRTVTMSFSFLVLFLQWEQDRRPPPISSLPSSPFFRFFLFLSFDLTFFRSTQRKYLPRALEELQLYCNTPSSRTPSMETTRAPGPDIELGAGVQHRRGERDAGFGCWEDNDGGEAAAAAATSSSSSGCSRFPSTGTGSRDGESGSFRSRSVEIEGGDREVKVDVGGFERDCRICHLGLGRNGDRSIDLGCSCKGDLAAAHKNCAEDWFNIRGNRTCEICHSVAQNVATPNEADPTGHTGGANANIMSISAVSTLASPDHRSFWDGHRFLNFLLACMVVAFVISWLFHFRVPSHH</sequence>
<evidence type="ECO:0000256" key="4">
    <source>
        <dbReference type="SAM" id="MobiDB-lite"/>
    </source>
</evidence>
<keyword evidence="3" id="KW-0862">Zinc</keyword>
<dbReference type="SUPFAM" id="SSF57850">
    <property type="entry name" value="RING/U-box"/>
    <property type="match status" value="1"/>
</dbReference>
<keyword evidence="8" id="KW-1185">Reference proteome</keyword>
<gene>
    <name evidence="7" type="ORF">CRG98_044757</name>
</gene>
<keyword evidence="5" id="KW-0472">Membrane</keyword>
<evidence type="ECO:0000256" key="1">
    <source>
        <dbReference type="ARBA" id="ARBA00022723"/>
    </source>
</evidence>
<dbReference type="STRING" id="22663.A0A2I0HTE4"/>
<keyword evidence="5" id="KW-1133">Transmembrane helix</keyword>
<dbReference type="EMBL" id="PGOL01005567">
    <property type="protein sequence ID" value="PKI34853.1"/>
    <property type="molecule type" value="Genomic_DNA"/>
</dbReference>
<feature type="transmembrane region" description="Helical" evidence="5">
    <location>
        <begin position="23"/>
        <end position="41"/>
    </location>
</feature>
<evidence type="ECO:0000313" key="7">
    <source>
        <dbReference type="EMBL" id="PKI34853.1"/>
    </source>
</evidence>
<feature type="domain" description="RING-CH-type" evidence="6">
    <location>
        <begin position="187"/>
        <end position="250"/>
    </location>
</feature>
<dbReference type="CDD" id="cd16495">
    <property type="entry name" value="RING_CH-C4HC3_MARCH"/>
    <property type="match status" value="1"/>
</dbReference>
<name>A0A2I0HTE4_PUNGR</name>
<dbReference type="GO" id="GO:0008270">
    <property type="term" value="F:zinc ion binding"/>
    <property type="evidence" value="ECO:0007669"/>
    <property type="project" value="UniProtKB-KW"/>
</dbReference>
<reference evidence="7 8" key="1">
    <citation type="submission" date="2017-11" db="EMBL/GenBank/DDBJ databases">
        <title>De-novo sequencing of pomegranate (Punica granatum L.) genome.</title>
        <authorList>
            <person name="Akparov Z."/>
            <person name="Amiraslanov A."/>
            <person name="Hajiyeva S."/>
            <person name="Abbasov M."/>
            <person name="Kaur K."/>
            <person name="Hamwieh A."/>
            <person name="Solovyev V."/>
            <person name="Salamov A."/>
            <person name="Braich B."/>
            <person name="Kosarev P."/>
            <person name="Mahmoud A."/>
            <person name="Hajiyev E."/>
            <person name="Babayeva S."/>
            <person name="Izzatullayeva V."/>
            <person name="Mammadov A."/>
            <person name="Mammadov A."/>
            <person name="Sharifova S."/>
            <person name="Ojaghi J."/>
            <person name="Eynullazada K."/>
            <person name="Bayramov B."/>
            <person name="Abdulazimova A."/>
            <person name="Shahmuradov I."/>
        </authorList>
    </citation>
    <scope>NUCLEOTIDE SEQUENCE [LARGE SCALE GENOMIC DNA]</scope>
    <source>
        <strain evidence="8">cv. AG2017</strain>
        <tissue evidence="7">Leaf</tissue>
    </source>
</reference>
<keyword evidence="1" id="KW-0479">Metal-binding</keyword>
<dbReference type="PANTHER" id="PTHR46214:SF30">
    <property type="entry name" value="OS01G0850200 PROTEIN"/>
    <property type="match status" value="1"/>
</dbReference>
<feature type="transmembrane region" description="Helical" evidence="5">
    <location>
        <begin position="292"/>
        <end position="310"/>
    </location>
</feature>
<evidence type="ECO:0000313" key="8">
    <source>
        <dbReference type="Proteomes" id="UP000233551"/>
    </source>
</evidence>
<dbReference type="Pfam" id="PF12906">
    <property type="entry name" value="RINGv"/>
    <property type="match status" value="1"/>
</dbReference>
<dbReference type="AlphaFoldDB" id="A0A2I0HTE4"/>
<comment type="caution">
    <text evidence="7">The sequence shown here is derived from an EMBL/GenBank/DDBJ whole genome shotgun (WGS) entry which is preliminary data.</text>
</comment>
<dbReference type="InterPro" id="IPR013083">
    <property type="entry name" value="Znf_RING/FYVE/PHD"/>
</dbReference>
<keyword evidence="5" id="KW-0812">Transmembrane</keyword>
<evidence type="ECO:0000256" key="5">
    <source>
        <dbReference type="SAM" id="Phobius"/>
    </source>
</evidence>
<dbReference type="Gene3D" id="3.30.40.10">
    <property type="entry name" value="Zinc/RING finger domain, C3HC4 (zinc finger)"/>
    <property type="match status" value="1"/>
</dbReference>
<evidence type="ECO:0000256" key="3">
    <source>
        <dbReference type="ARBA" id="ARBA00022833"/>
    </source>
</evidence>
<dbReference type="PANTHER" id="PTHR46214">
    <property type="entry name" value="ZINC FINGER, RING-CH-TYPE"/>
    <property type="match status" value="1"/>
</dbReference>
<dbReference type="PROSITE" id="PS51292">
    <property type="entry name" value="ZF_RING_CH"/>
    <property type="match status" value="1"/>
</dbReference>
<organism evidence="7 8">
    <name type="scientific">Punica granatum</name>
    <name type="common">Pomegranate</name>
    <dbReference type="NCBI Taxonomy" id="22663"/>
    <lineage>
        <taxon>Eukaryota</taxon>
        <taxon>Viridiplantae</taxon>
        <taxon>Streptophyta</taxon>
        <taxon>Embryophyta</taxon>
        <taxon>Tracheophyta</taxon>
        <taxon>Spermatophyta</taxon>
        <taxon>Magnoliopsida</taxon>
        <taxon>eudicotyledons</taxon>
        <taxon>Gunneridae</taxon>
        <taxon>Pentapetalae</taxon>
        <taxon>rosids</taxon>
        <taxon>malvids</taxon>
        <taxon>Myrtales</taxon>
        <taxon>Lythraceae</taxon>
        <taxon>Punica</taxon>
    </lineage>
</organism>
<feature type="compositionally biased region" description="Polar residues" evidence="4">
    <location>
        <begin position="151"/>
        <end position="161"/>
    </location>
</feature>
<proteinExistence type="predicted"/>
<accession>A0A2I0HTE4</accession>
<evidence type="ECO:0000256" key="2">
    <source>
        <dbReference type="ARBA" id="ARBA00022771"/>
    </source>
</evidence>